<dbReference type="InterPro" id="IPR016032">
    <property type="entry name" value="Sig_transdc_resp-reg_C-effctor"/>
</dbReference>
<dbReference type="SMART" id="SM01043">
    <property type="entry name" value="BTAD"/>
    <property type="match status" value="1"/>
</dbReference>
<dbReference type="PROSITE" id="PS51755">
    <property type="entry name" value="OMPR_PHOB"/>
    <property type="match status" value="1"/>
</dbReference>
<name>A0ABR5ATY6_BACBA</name>
<dbReference type="InterPro" id="IPR005158">
    <property type="entry name" value="BTAD"/>
</dbReference>
<feature type="DNA-binding region" description="OmpR/PhoB-type" evidence="6">
    <location>
        <begin position="568"/>
        <end position="673"/>
    </location>
</feature>
<dbReference type="Pfam" id="PF03704">
    <property type="entry name" value="BTAD"/>
    <property type="match status" value="1"/>
</dbReference>
<dbReference type="Proteomes" id="UP000031982">
    <property type="component" value="Unassembled WGS sequence"/>
</dbReference>
<gene>
    <name evidence="8" type="ORF">SD77_0818</name>
</gene>
<evidence type="ECO:0000256" key="5">
    <source>
        <dbReference type="PROSITE-ProRule" id="PRU00339"/>
    </source>
</evidence>
<dbReference type="Gene3D" id="1.10.10.10">
    <property type="entry name" value="Winged helix-like DNA-binding domain superfamily/Winged helix DNA-binding domain"/>
    <property type="match status" value="1"/>
</dbReference>
<keyword evidence="2" id="KW-0805">Transcription regulation</keyword>
<dbReference type="Pfam" id="PF17874">
    <property type="entry name" value="TPR_MalT"/>
    <property type="match status" value="1"/>
</dbReference>
<keyword evidence="4" id="KW-0804">Transcription</keyword>
<comment type="similarity">
    <text evidence="1">Belongs to the AfsR/DnrI/RedD regulatory family.</text>
</comment>
<dbReference type="InterPro" id="IPR001867">
    <property type="entry name" value="OmpR/PhoB-type_DNA-bd"/>
</dbReference>
<dbReference type="InterPro" id="IPR041617">
    <property type="entry name" value="TPR_MalT"/>
</dbReference>
<dbReference type="PANTHER" id="PTHR35807:SF2">
    <property type="entry name" value="TRANSCRIPTIONAL ACTIVATOR DOMAIN"/>
    <property type="match status" value="1"/>
</dbReference>
<dbReference type="Gene3D" id="1.25.40.10">
    <property type="entry name" value="Tetratricopeptide repeat domain"/>
    <property type="match status" value="3"/>
</dbReference>
<dbReference type="InterPro" id="IPR059106">
    <property type="entry name" value="WHD_MalT"/>
</dbReference>
<evidence type="ECO:0000256" key="2">
    <source>
        <dbReference type="ARBA" id="ARBA00023015"/>
    </source>
</evidence>
<comment type="caution">
    <text evidence="8">The sequence shown here is derived from an EMBL/GenBank/DDBJ whole genome shotgun (WGS) entry which is preliminary data.</text>
</comment>
<evidence type="ECO:0000259" key="7">
    <source>
        <dbReference type="PROSITE" id="PS51755"/>
    </source>
</evidence>
<organism evidence="8 9">
    <name type="scientific">Bacillus badius</name>
    <dbReference type="NCBI Taxonomy" id="1455"/>
    <lineage>
        <taxon>Bacteria</taxon>
        <taxon>Bacillati</taxon>
        <taxon>Bacillota</taxon>
        <taxon>Bacilli</taxon>
        <taxon>Bacillales</taxon>
        <taxon>Bacillaceae</taxon>
        <taxon>Pseudobacillus</taxon>
    </lineage>
</organism>
<keyword evidence="3 6" id="KW-0238">DNA-binding</keyword>
<dbReference type="InterPro" id="IPR019734">
    <property type="entry name" value="TPR_rpt"/>
</dbReference>
<dbReference type="EMBL" id="JXLP01000010">
    <property type="protein sequence ID" value="KIL78217.1"/>
    <property type="molecule type" value="Genomic_DNA"/>
</dbReference>
<dbReference type="PROSITE" id="PS50005">
    <property type="entry name" value="TPR"/>
    <property type="match status" value="1"/>
</dbReference>
<evidence type="ECO:0000313" key="9">
    <source>
        <dbReference type="Proteomes" id="UP000031982"/>
    </source>
</evidence>
<dbReference type="SMART" id="SM00028">
    <property type="entry name" value="TPR"/>
    <property type="match status" value="3"/>
</dbReference>
<dbReference type="SUPFAM" id="SSF46894">
    <property type="entry name" value="C-terminal effector domain of the bipartite response regulators"/>
    <property type="match status" value="1"/>
</dbReference>
<feature type="repeat" description="TPR" evidence="5">
    <location>
        <begin position="330"/>
        <end position="363"/>
    </location>
</feature>
<feature type="domain" description="OmpR/PhoB-type" evidence="7">
    <location>
        <begin position="568"/>
        <end position="673"/>
    </location>
</feature>
<evidence type="ECO:0000256" key="1">
    <source>
        <dbReference type="ARBA" id="ARBA00005820"/>
    </source>
</evidence>
<dbReference type="Pfam" id="PF25873">
    <property type="entry name" value="WHD_MalT"/>
    <property type="match status" value="1"/>
</dbReference>
<evidence type="ECO:0000256" key="6">
    <source>
        <dbReference type="PROSITE-ProRule" id="PRU01091"/>
    </source>
</evidence>
<dbReference type="InterPro" id="IPR011990">
    <property type="entry name" value="TPR-like_helical_dom_sf"/>
</dbReference>
<evidence type="ECO:0000256" key="3">
    <source>
        <dbReference type="ARBA" id="ARBA00023125"/>
    </source>
</evidence>
<protein>
    <submittedName>
        <fullName evidence="8">Transcriptional regulator</fullName>
    </submittedName>
</protein>
<dbReference type="SUPFAM" id="SSF48452">
    <property type="entry name" value="TPR-like"/>
    <property type="match status" value="2"/>
</dbReference>
<dbReference type="PANTHER" id="PTHR35807">
    <property type="entry name" value="TRANSCRIPTIONAL REGULATOR REDD-RELATED"/>
    <property type="match status" value="1"/>
</dbReference>
<proteinExistence type="inferred from homology"/>
<accession>A0ABR5ATY6</accession>
<evidence type="ECO:0000256" key="4">
    <source>
        <dbReference type="ARBA" id="ARBA00023163"/>
    </source>
</evidence>
<reference evidence="8 9" key="1">
    <citation type="submission" date="2015-01" db="EMBL/GenBank/DDBJ databases">
        <title>Genome Assembly of Bacillus badius MTCC 1458.</title>
        <authorList>
            <person name="Verma A."/>
            <person name="Khatri I."/>
            <person name="Mual P."/>
            <person name="Subramanian S."/>
            <person name="Krishnamurthi S."/>
        </authorList>
    </citation>
    <scope>NUCLEOTIDE SEQUENCE [LARGE SCALE GENOMIC DNA]</scope>
    <source>
        <strain evidence="8 9">MTCC 1458</strain>
    </source>
</reference>
<evidence type="ECO:0000313" key="8">
    <source>
        <dbReference type="EMBL" id="KIL78217.1"/>
    </source>
</evidence>
<keyword evidence="5" id="KW-0802">TPR repeat</keyword>
<keyword evidence="9" id="KW-1185">Reference proteome</keyword>
<sequence>MTGKEPFWIVVDQSENLKLDEPETSRLVAWIEQLPFSVTLVLSGRKIPKRLPVSRWKVRGLAVAIDQKNLAFTLEETSQLLDTVYKINLTSQEVRHLLTVLEGWPAGLMLFNEAVTGSNLDSGLKHFLNRFYLNEDVHQYVASEVMADLPADVQTFLLHASLFRELDEGLLSLYKPDWPIRDYIENIRHIQPFLLVDEPGCFRIHELFRRFFYQLAEREWGGEKVKHRHGELAILCRANYRFFEAILQALAAGNDRLVAGIMKDIAERYEPEEFLRLIDGWLEQLSPALHLSRTSLLLFRCIPVELAKQLIAPLELIAHRYKNEVSPGYADLYHRLATIYFYQGELTKAVQLYETSLELSYKNEDEPMVALNTSLLAQMYRFMNEIEKAFVLSRRALAKAEAHGFKQVQMHALWNAAELLIEKGHFEKARRLAEQSIHVARECDESSIIYPLCTISSYFRAKGELEEALQWAHKALEQADCLGIRPDRGWASAAVALCYQELGNLNEARRLMEEAARLFKGFRHHSCLIQKKLTLILSKQGHMEEAYALQKEVDSIARESSYTWLQKKEKIDNKPLLSLQMLGPLSIQLGGERIQIKRKSSLRLLLLLASGSKRRWSRDEIIGRLFPEETEEAASNQFYVGLSTLRKLLEPDLKKGRNSRFIAYDGSHYYFRFEEVKIDVEELKQLILYPYSPEVFSQASSLYKGDLLHEYLYEEWLEESRAMMRKQYLKALEKWAAQCQEGGKIKEAAEILEVLVALEPYEESFQMHYVRLLLKNGKLGKARKSADKAIMLMEKELGLSMKEEFNQLFYLN</sequence>
<dbReference type="InterPro" id="IPR051677">
    <property type="entry name" value="AfsR-DnrI-RedD_regulator"/>
</dbReference>
<dbReference type="InterPro" id="IPR036388">
    <property type="entry name" value="WH-like_DNA-bd_sf"/>
</dbReference>